<dbReference type="SUPFAM" id="SSF56014">
    <property type="entry name" value="Nitrite and sulphite reductase 4Fe-4S domain-like"/>
    <property type="match status" value="1"/>
</dbReference>
<comment type="function">
    <text evidence="7">Converts 2C-methyl-D-erythritol 2,4-cyclodiphosphate (ME-2,4cPP) into 1-hydroxy-2-methyl-2-(E)-butenyl 4-diphosphate.</text>
</comment>
<dbReference type="Gene3D" id="3.30.413.10">
    <property type="entry name" value="Sulfite Reductase Hemoprotein, domain 1"/>
    <property type="match status" value="1"/>
</dbReference>
<dbReference type="InterPro" id="IPR016425">
    <property type="entry name" value="IspG_bac"/>
</dbReference>
<dbReference type="InterPro" id="IPR045854">
    <property type="entry name" value="NO2/SO3_Rdtase_4Fe4S_sf"/>
</dbReference>
<organism evidence="10 11">
    <name type="scientific">Candidatus Brocadia sinica JPN1</name>
    <dbReference type="NCBI Taxonomy" id="1197129"/>
    <lineage>
        <taxon>Bacteria</taxon>
        <taxon>Pseudomonadati</taxon>
        <taxon>Planctomycetota</taxon>
        <taxon>Candidatus Brocadiia</taxon>
        <taxon>Candidatus Brocadiales</taxon>
        <taxon>Candidatus Brocadiaceae</taxon>
        <taxon>Candidatus Brocadia</taxon>
    </lineage>
</organism>
<dbReference type="NCBIfam" id="TIGR00612">
    <property type="entry name" value="ispG_gcpE"/>
    <property type="match status" value="1"/>
</dbReference>
<reference evidence="11" key="1">
    <citation type="journal article" date="2015" name="Genome Announc.">
        <title>Draft Genome Sequence of an Anaerobic Ammonium-Oxidizing Bacterium, "Candidatus Brocadia sinica".</title>
        <authorList>
            <person name="Oshiki M."/>
            <person name="Shinyako-Hata K."/>
            <person name="Satoh H."/>
            <person name="Okabe S."/>
        </authorList>
    </citation>
    <scope>NUCLEOTIDE SEQUENCE [LARGE SCALE GENOMIC DNA]</scope>
    <source>
        <strain evidence="11">JPN1</strain>
    </source>
</reference>
<evidence type="ECO:0000256" key="6">
    <source>
        <dbReference type="ARBA" id="ARBA00023229"/>
    </source>
</evidence>
<dbReference type="PANTHER" id="PTHR30454">
    <property type="entry name" value="4-HYDROXY-3-METHYLBUT-2-EN-1-YL DIPHOSPHATE SYNTHASE"/>
    <property type="match status" value="1"/>
</dbReference>
<dbReference type="PANTHER" id="PTHR30454:SF0">
    <property type="entry name" value="4-HYDROXY-3-METHYLBUT-2-EN-1-YL DIPHOSPHATE SYNTHASE (FERREDOXIN), CHLOROPLASTIC"/>
    <property type="match status" value="1"/>
</dbReference>
<keyword evidence="2 7" id="KW-0479">Metal-binding</keyword>
<dbReference type="HAMAP" id="MF_00159">
    <property type="entry name" value="IspG"/>
    <property type="match status" value="1"/>
</dbReference>
<gene>
    <name evidence="7" type="primary">ispG</name>
    <name evidence="10" type="ORF">BROSI_A0939</name>
</gene>
<evidence type="ECO:0000256" key="7">
    <source>
        <dbReference type="HAMAP-Rule" id="MF_00159"/>
    </source>
</evidence>
<comment type="caution">
    <text evidence="10">The sequence shown here is derived from an EMBL/GenBank/DDBJ whole genome shotgun (WGS) entry which is preliminary data.</text>
</comment>
<keyword evidence="3 7" id="KW-0560">Oxidoreductase</keyword>
<evidence type="ECO:0000256" key="1">
    <source>
        <dbReference type="ARBA" id="ARBA00022485"/>
    </source>
</evidence>
<evidence type="ECO:0000256" key="5">
    <source>
        <dbReference type="ARBA" id="ARBA00023014"/>
    </source>
</evidence>
<comment type="cofactor">
    <cofactor evidence="7">
        <name>[4Fe-4S] cluster</name>
        <dbReference type="ChEBI" id="CHEBI:49883"/>
    </cofactor>
    <text evidence="7">Binds 1 [4Fe-4S] cluster.</text>
</comment>
<keyword evidence="11" id="KW-1185">Reference proteome</keyword>
<dbReference type="Pfam" id="PF04551">
    <property type="entry name" value="GcpE"/>
    <property type="match status" value="1"/>
</dbReference>
<accession>A0ABQ0JUN3</accession>
<evidence type="ECO:0000256" key="3">
    <source>
        <dbReference type="ARBA" id="ARBA00023002"/>
    </source>
</evidence>
<evidence type="ECO:0000313" key="10">
    <source>
        <dbReference type="EMBL" id="GAN32425.1"/>
    </source>
</evidence>
<dbReference type="EC" id="1.17.7.3" evidence="7"/>
<keyword evidence="6 7" id="KW-0414">Isoprene biosynthesis</keyword>
<comment type="catalytic activity">
    <reaction evidence="7">
        <text>(2E)-4-hydroxy-3-methylbut-2-enyl diphosphate + oxidized [flavodoxin] + H2O + 2 H(+) = 2-C-methyl-D-erythritol 2,4-cyclic diphosphate + reduced [flavodoxin]</text>
        <dbReference type="Rhea" id="RHEA:43604"/>
        <dbReference type="Rhea" id="RHEA-COMP:10622"/>
        <dbReference type="Rhea" id="RHEA-COMP:10623"/>
        <dbReference type="ChEBI" id="CHEBI:15377"/>
        <dbReference type="ChEBI" id="CHEBI:15378"/>
        <dbReference type="ChEBI" id="CHEBI:57618"/>
        <dbReference type="ChEBI" id="CHEBI:58210"/>
        <dbReference type="ChEBI" id="CHEBI:58483"/>
        <dbReference type="ChEBI" id="CHEBI:128753"/>
        <dbReference type="EC" id="1.17.7.3"/>
    </reaction>
</comment>
<feature type="binding site" evidence="7">
    <location>
        <position position="336"/>
    </location>
    <ligand>
        <name>[4Fe-4S] cluster</name>
        <dbReference type="ChEBI" id="CHEBI:49883"/>
    </ligand>
</feature>
<evidence type="ECO:0000256" key="4">
    <source>
        <dbReference type="ARBA" id="ARBA00023004"/>
    </source>
</evidence>
<dbReference type="Gene3D" id="3.20.20.20">
    <property type="entry name" value="Dihydropteroate synthase-like"/>
    <property type="match status" value="1"/>
</dbReference>
<feature type="binding site" evidence="7">
    <location>
        <position position="297"/>
    </location>
    <ligand>
        <name>[4Fe-4S] cluster</name>
        <dbReference type="ChEBI" id="CHEBI:49883"/>
    </ligand>
</feature>
<dbReference type="InterPro" id="IPR004588">
    <property type="entry name" value="IspG_bac-typ"/>
</dbReference>
<evidence type="ECO:0000256" key="2">
    <source>
        <dbReference type="ARBA" id="ARBA00022723"/>
    </source>
</evidence>
<keyword evidence="1 7" id="KW-0004">4Fe-4S</keyword>
<dbReference type="Proteomes" id="UP000032309">
    <property type="component" value="Unassembled WGS sequence"/>
</dbReference>
<evidence type="ECO:0000259" key="8">
    <source>
        <dbReference type="Pfam" id="PF04551"/>
    </source>
</evidence>
<feature type="binding site" evidence="7">
    <location>
        <position position="294"/>
    </location>
    <ligand>
        <name>[4Fe-4S] cluster</name>
        <dbReference type="ChEBI" id="CHEBI:49883"/>
    </ligand>
</feature>
<evidence type="ECO:0000313" key="11">
    <source>
        <dbReference type="Proteomes" id="UP000032309"/>
    </source>
</evidence>
<proteinExistence type="inferred from homology"/>
<feature type="domain" description="IspG C-terminal" evidence="9">
    <location>
        <begin position="290"/>
        <end position="377"/>
    </location>
</feature>
<name>A0ABQ0JUN3_9BACT</name>
<dbReference type="InterPro" id="IPR011005">
    <property type="entry name" value="Dihydropteroate_synth-like_sf"/>
</dbReference>
<dbReference type="EMBL" id="BAFN01000001">
    <property type="protein sequence ID" value="GAN32425.1"/>
    <property type="molecule type" value="Genomic_DNA"/>
</dbReference>
<dbReference type="Pfam" id="PF26540">
    <property type="entry name" value="GcpE_C"/>
    <property type="match status" value="1"/>
</dbReference>
<dbReference type="SUPFAM" id="SSF51717">
    <property type="entry name" value="Dihydropteroate synthetase-like"/>
    <property type="match status" value="1"/>
</dbReference>
<protein>
    <recommendedName>
        <fullName evidence="7">4-hydroxy-3-methylbut-2-en-1-yl diphosphate synthase (flavodoxin)</fullName>
        <ecNumber evidence="7">1.17.7.3</ecNumber>
    </recommendedName>
    <alternativeName>
        <fullName evidence="7">1-hydroxy-2-methyl-2-(E)-butenyl 4-diphosphate synthase</fullName>
    </alternativeName>
</protein>
<comment type="pathway">
    <text evidence="7">Isoprenoid biosynthesis; isopentenyl diphosphate biosynthesis via DXP pathway; isopentenyl diphosphate from 1-deoxy-D-xylulose 5-phosphate: step 5/6.</text>
</comment>
<keyword evidence="5 7" id="KW-0411">Iron-sulfur</keyword>
<evidence type="ECO:0000259" key="9">
    <source>
        <dbReference type="Pfam" id="PF26540"/>
    </source>
</evidence>
<dbReference type="PIRSF" id="PIRSF004640">
    <property type="entry name" value="IspG"/>
    <property type="match status" value="1"/>
</dbReference>
<feature type="binding site" evidence="7">
    <location>
        <position position="329"/>
    </location>
    <ligand>
        <name>[4Fe-4S] cluster</name>
        <dbReference type="ChEBI" id="CHEBI:49883"/>
    </ligand>
</feature>
<comment type="similarity">
    <text evidence="7">Belongs to the IspG family.</text>
</comment>
<dbReference type="InterPro" id="IPR058578">
    <property type="entry name" value="IspG_TIM"/>
</dbReference>
<dbReference type="NCBIfam" id="NF001540">
    <property type="entry name" value="PRK00366.1"/>
    <property type="match status" value="1"/>
</dbReference>
<dbReference type="InterPro" id="IPR058579">
    <property type="entry name" value="IspG_C"/>
</dbReference>
<sequence>MSFEVSILFLYSNDAAFLNVSVFVKLITKLMIQRRKTRVVNVGGVLIGGDNPISVQTMTKTHTEDIDATVQQIKELEAIGCHIVRVAVPTIVTARCLGAIKRQIGIPLVADIHFGHHLALEAIAQEADKIRINPGNMKDKKKLEEVVIAAKNKGIPIRIGVNSGSVRGEGDEHEVLTTLMVKTVLKYCEHFESLGFRDIVLSLKASDVPSTLDAYRSIATQCDYPLHLGVTAAGPPSLATIKSAIGIGGLLSEGIGDTLRVSYTGASELEVKAGYDILEALGLYKRKGAELISCPTCGRCEIDLVRIVEQVRQRLPGDKKHLQIAIMGCVVNGPGEAREVDIGIAGGKGFGFLFKKGEKVRKIPEDRMVDELLEEIAHMA</sequence>
<feature type="domain" description="IspG TIM-barrel" evidence="8">
    <location>
        <begin position="37"/>
        <end position="274"/>
    </location>
</feature>
<keyword evidence="4 7" id="KW-0408">Iron</keyword>